<reference evidence="2 3" key="1">
    <citation type="submission" date="2020-10" db="EMBL/GenBank/DDBJ databases">
        <title>Blautia liquoris sp.nov., isolated from the mud in a fermentation cellar used for the production of Chinese strong-flavoured liquor.</title>
        <authorList>
            <person name="Lu L."/>
        </authorList>
    </citation>
    <scope>NUCLEOTIDE SEQUENCE [LARGE SCALE GENOMIC DNA]</scope>
    <source>
        <strain evidence="2 3">LZLJ-3</strain>
    </source>
</reference>
<evidence type="ECO:0000313" key="3">
    <source>
        <dbReference type="Proteomes" id="UP000593601"/>
    </source>
</evidence>
<dbReference type="EMBL" id="CP063304">
    <property type="protein sequence ID" value="QOV20561.1"/>
    <property type="molecule type" value="Genomic_DNA"/>
</dbReference>
<keyword evidence="3" id="KW-1185">Reference proteome</keyword>
<protein>
    <recommendedName>
        <fullName evidence="4">Stress-induced protein</fullName>
    </recommendedName>
</protein>
<feature type="compositionally biased region" description="Basic and acidic residues" evidence="1">
    <location>
        <begin position="11"/>
        <end position="24"/>
    </location>
</feature>
<dbReference type="Proteomes" id="UP000593601">
    <property type="component" value="Chromosome"/>
</dbReference>
<evidence type="ECO:0000256" key="1">
    <source>
        <dbReference type="SAM" id="MobiDB-lite"/>
    </source>
</evidence>
<proteinExistence type="predicted"/>
<gene>
    <name evidence="2" type="ORF">INP51_06355</name>
</gene>
<sequence>MSSGHENLIPFDKRSEEEVRELARKGGKASGKTRREKANLRKKMNWVLTIEADAGNLSDMLKANGGESTYEEIIAMAMVKEAGMGNVQAYNAIKDTIGQSDKDDLDIAEQKSKIELNRAKKEAMTGENEEDEALNKLDQILKEVHDDAVKQQAK</sequence>
<accession>A0A7M2RKH8</accession>
<evidence type="ECO:0008006" key="4">
    <source>
        <dbReference type="Google" id="ProtNLM"/>
    </source>
</evidence>
<evidence type="ECO:0000313" key="2">
    <source>
        <dbReference type="EMBL" id="QOV20561.1"/>
    </source>
</evidence>
<feature type="region of interest" description="Disordered" evidence="1">
    <location>
        <begin position="1"/>
        <end position="38"/>
    </location>
</feature>
<feature type="compositionally biased region" description="Basic residues" evidence="1">
    <location>
        <begin position="25"/>
        <end position="38"/>
    </location>
</feature>
<organism evidence="2 3">
    <name type="scientific">Blautia liquoris</name>
    <dbReference type="NCBI Taxonomy" id="2779518"/>
    <lineage>
        <taxon>Bacteria</taxon>
        <taxon>Bacillati</taxon>
        <taxon>Bacillota</taxon>
        <taxon>Clostridia</taxon>
        <taxon>Lachnospirales</taxon>
        <taxon>Lachnospiraceae</taxon>
        <taxon>Blautia</taxon>
    </lineage>
</organism>
<name>A0A7M2RKH8_9FIRM</name>
<dbReference type="InterPro" id="IPR019626">
    <property type="entry name" value="Stress-induced_KGG_rpt"/>
</dbReference>
<dbReference type="AlphaFoldDB" id="A0A7M2RKH8"/>
<dbReference type="KEGG" id="bliq:INP51_06355"/>
<dbReference type="Pfam" id="PF10685">
    <property type="entry name" value="KGG"/>
    <property type="match status" value="1"/>
</dbReference>
<dbReference type="RefSeq" id="WP_193736877.1">
    <property type="nucleotide sequence ID" value="NZ_CP063304.1"/>
</dbReference>